<keyword evidence="2" id="KW-1185">Reference proteome</keyword>
<dbReference type="Proteomes" id="UP001055117">
    <property type="component" value="Unassembled WGS sequence"/>
</dbReference>
<gene>
    <name evidence="1" type="ORF">AFCDBAGC_4509</name>
</gene>
<sequence length="155" mass="15797">MAEPAPRSGRYDSLTLVVKGDRVAGAFAEGRGGVEGMPSFSCIFLLHGTLSGAHGTVETWYPGEARRISGTLAFDAAGAALTLAEDHGGCPMTTGSMVGSPYALAAEAADPGEDVARWQGVALVTAERAALLAEPGPAPKRSPYLVATDVVAVEP</sequence>
<dbReference type="RefSeq" id="WP_147831418.1">
    <property type="nucleotide sequence ID" value="NZ_BPQG01000082.1"/>
</dbReference>
<accession>A0ABQ4QPH7</accession>
<organism evidence="1 2">
    <name type="scientific">Methylobacterium cerastii</name>
    <dbReference type="NCBI Taxonomy" id="932741"/>
    <lineage>
        <taxon>Bacteria</taxon>
        <taxon>Pseudomonadati</taxon>
        <taxon>Pseudomonadota</taxon>
        <taxon>Alphaproteobacteria</taxon>
        <taxon>Hyphomicrobiales</taxon>
        <taxon>Methylobacteriaceae</taxon>
        <taxon>Methylobacterium</taxon>
    </lineage>
</organism>
<evidence type="ECO:0000313" key="1">
    <source>
        <dbReference type="EMBL" id="GJD46626.1"/>
    </source>
</evidence>
<evidence type="ECO:0000313" key="2">
    <source>
        <dbReference type="Proteomes" id="UP001055117"/>
    </source>
</evidence>
<proteinExistence type="predicted"/>
<protein>
    <submittedName>
        <fullName evidence="1">Uncharacterized protein</fullName>
    </submittedName>
</protein>
<comment type="caution">
    <text evidence="1">The sequence shown here is derived from an EMBL/GenBank/DDBJ whole genome shotgun (WGS) entry which is preliminary data.</text>
</comment>
<reference evidence="1 2" key="1">
    <citation type="journal article" date="2021" name="Front. Microbiol.">
        <title>Comprehensive Comparative Genomics and Phenotyping of Methylobacterium Species.</title>
        <authorList>
            <person name="Alessa O."/>
            <person name="Ogura Y."/>
            <person name="Fujitani Y."/>
            <person name="Takami H."/>
            <person name="Hayashi T."/>
            <person name="Sahin N."/>
            <person name="Tani A."/>
        </authorList>
    </citation>
    <scope>NUCLEOTIDE SEQUENCE [LARGE SCALE GENOMIC DNA]</scope>
    <source>
        <strain evidence="1 2">DSM 23679</strain>
    </source>
</reference>
<name>A0ABQ4QPH7_9HYPH</name>
<dbReference type="EMBL" id="BPQG01000082">
    <property type="protein sequence ID" value="GJD46626.1"/>
    <property type="molecule type" value="Genomic_DNA"/>
</dbReference>